<accession>A0ABS1R863</accession>
<protein>
    <submittedName>
        <fullName evidence="1">Uncharacterized protein</fullName>
    </submittedName>
</protein>
<gene>
    <name evidence="1" type="ORF">JKG61_15545</name>
</gene>
<proteinExistence type="predicted"/>
<dbReference type="RefSeq" id="WP_202103862.1">
    <property type="nucleotide sequence ID" value="NZ_JAERTY010000008.1"/>
</dbReference>
<dbReference type="EMBL" id="JAERTY010000008">
    <property type="protein sequence ID" value="MBL1410167.1"/>
    <property type="molecule type" value="Genomic_DNA"/>
</dbReference>
<evidence type="ECO:0000313" key="1">
    <source>
        <dbReference type="EMBL" id="MBL1410167.1"/>
    </source>
</evidence>
<keyword evidence="2" id="KW-1185">Reference proteome</keyword>
<sequence length="254" mass="29864">MDNRINKDVLEVPMDFRIACESFGIQVADFLQLMVSQFAFVNLFGEDDSVYNLIVRSFMEAEEVLERQGGYKTNYSLADKANQALPIFKQLYKLGANRNYSWNAKRSRSKKIVDKLFLITGKDIRAQPKVYLDEDTAITLSRDFRIWSTIHNCPVIPVLNAMMQRVSLADLYARQHLDEIEYNPTLGMYLRIQQGYGDLVNRDHLNGLGFKDFLCDLQEFEMRYFLFHRLADRVEMYREQFLENYNEMNKANII</sequence>
<comment type="caution">
    <text evidence="1">The sequence shown here is derived from an EMBL/GenBank/DDBJ whole genome shotgun (WGS) entry which is preliminary data.</text>
</comment>
<evidence type="ECO:0000313" key="2">
    <source>
        <dbReference type="Proteomes" id="UP000625283"/>
    </source>
</evidence>
<name>A0ABS1R863_9SPHI</name>
<reference evidence="1 2" key="1">
    <citation type="submission" date="2021-01" db="EMBL/GenBank/DDBJ databases">
        <title>C459-1 draft genome sequence.</title>
        <authorList>
            <person name="Zhang X.-F."/>
        </authorList>
    </citation>
    <scope>NUCLEOTIDE SEQUENCE [LARGE SCALE GENOMIC DNA]</scope>
    <source>
        <strain evidence="2">C459-1</strain>
    </source>
</reference>
<dbReference type="Proteomes" id="UP000625283">
    <property type="component" value="Unassembled WGS sequence"/>
</dbReference>
<organism evidence="1 2">
    <name type="scientific">Sphingobacterium faecale</name>
    <dbReference type="NCBI Taxonomy" id="2803775"/>
    <lineage>
        <taxon>Bacteria</taxon>
        <taxon>Pseudomonadati</taxon>
        <taxon>Bacteroidota</taxon>
        <taxon>Sphingobacteriia</taxon>
        <taxon>Sphingobacteriales</taxon>
        <taxon>Sphingobacteriaceae</taxon>
        <taxon>Sphingobacterium</taxon>
    </lineage>
</organism>